<dbReference type="InterPro" id="IPR047216">
    <property type="entry name" value="Endonuclease_DUF559_bact"/>
</dbReference>
<keyword evidence="2" id="KW-0378">Hydrolase</keyword>
<evidence type="ECO:0000259" key="1">
    <source>
        <dbReference type="Pfam" id="PF04480"/>
    </source>
</evidence>
<dbReference type="InterPro" id="IPR007569">
    <property type="entry name" value="DUF559"/>
</dbReference>
<proteinExistence type="predicted"/>
<dbReference type="Proteomes" id="UP001378188">
    <property type="component" value="Unassembled WGS sequence"/>
</dbReference>
<keyword evidence="2" id="KW-0540">Nuclease</keyword>
<reference evidence="2 3" key="1">
    <citation type="submission" date="2024-02" db="EMBL/GenBank/DDBJ databases">
        <title>Genome analysis and characterization of Microbaculum marinisediminis sp. nov., isolated from marine sediment.</title>
        <authorList>
            <person name="Du Z.-J."/>
            <person name="Ye Y.-Q."/>
            <person name="Zhang Z.-R."/>
            <person name="Yuan S.-M."/>
            <person name="Zhang X.-Y."/>
        </authorList>
    </citation>
    <scope>NUCLEOTIDE SEQUENCE [LARGE SCALE GENOMIC DNA]</scope>
    <source>
        <strain evidence="2 3">SDUM1044001</strain>
    </source>
</reference>
<comment type="caution">
    <text evidence="2">The sequence shown here is derived from an EMBL/GenBank/DDBJ whole genome shotgun (WGS) entry which is preliminary data.</text>
</comment>
<dbReference type="InterPro" id="IPR011335">
    <property type="entry name" value="Restrct_endonuc-II-like"/>
</dbReference>
<name>A0AAW9RTZ5_9HYPH</name>
<dbReference type="CDD" id="cd01038">
    <property type="entry name" value="Endonuclease_DUF559"/>
    <property type="match status" value="1"/>
</dbReference>
<sequence length="127" mass="14517">MPISRVTHRTRRRARALRREPTDAERALWRALDPVRRRGVPLRRQAPIGPFIADFAILSLKLVIEIDGGQHADNARDRARDAWLAAQGFRVVRLWNSDVLSNTDGCCQVIEAAIEEQRRMIVPDRDG</sequence>
<dbReference type="AlphaFoldDB" id="A0AAW9RTZ5"/>
<dbReference type="PANTHER" id="PTHR38590:SF1">
    <property type="entry name" value="BLL0828 PROTEIN"/>
    <property type="match status" value="1"/>
</dbReference>
<accession>A0AAW9RTZ5</accession>
<keyword evidence="3" id="KW-1185">Reference proteome</keyword>
<dbReference type="Gene3D" id="3.40.960.10">
    <property type="entry name" value="VSR Endonuclease"/>
    <property type="match status" value="1"/>
</dbReference>
<keyword evidence="2" id="KW-0255">Endonuclease</keyword>
<feature type="domain" description="DUF559" evidence="1">
    <location>
        <begin position="10"/>
        <end position="114"/>
    </location>
</feature>
<dbReference type="SUPFAM" id="SSF52980">
    <property type="entry name" value="Restriction endonuclease-like"/>
    <property type="match status" value="1"/>
</dbReference>
<gene>
    <name evidence="2" type="ORF">V3328_09770</name>
</gene>
<dbReference type="RefSeq" id="WP_340329451.1">
    <property type="nucleotide sequence ID" value="NZ_JAZHOF010000003.1"/>
</dbReference>
<organism evidence="2 3">
    <name type="scientific">Microbaculum marinum</name>
    <dbReference type="NCBI Taxonomy" id="1764581"/>
    <lineage>
        <taxon>Bacteria</taxon>
        <taxon>Pseudomonadati</taxon>
        <taxon>Pseudomonadota</taxon>
        <taxon>Alphaproteobacteria</taxon>
        <taxon>Hyphomicrobiales</taxon>
        <taxon>Tepidamorphaceae</taxon>
        <taxon>Microbaculum</taxon>
    </lineage>
</organism>
<dbReference type="PANTHER" id="PTHR38590">
    <property type="entry name" value="BLL0828 PROTEIN"/>
    <property type="match status" value="1"/>
</dbReference>
<protein>
    <submittedName>
        <fullName evidence="2">Endonuclease domain-containing protein</fullName>
    </submittedName>
</protein>
<evidence type="ECO:0000313" key="2">
    <source>
        <dbReference type="EMBL" id="MEJ8571760.1"/>
    </source>
</evidence>
<dbReference type="EMBL" id="JAZHOF010000003">
    <property type="protein sequence ID" value="MEJ8571760.1"/>
    <property type="molecule type" value="Genomic_DNA"/>
</dbReference>
<evidence type="ECO:0000313" key="3">
    <source>
        <dbReference type="Proteomes" id="UP001378188"/>
    </source>
</evidence>
<dbReference type="Pfam" id="PF04480">
    <property type="entry name" value="DUF559"/>
    <property type="match status" value="1"/>
</dbReference>
<dbReference type="GO" id="GO:0004519">
    <property type="term" value="F:endonuclease activity"/>
    <property type="evidence" value="ECO:0007669"/>
    <property type="project" value="UniProtKB-KW"/>
</dbReference>